<keyword evidence="4" id="KW-0720">Serine protease</keyword>
<dbReference type="GO" id="GO:0006508">
    <property type="term" value="P:proteolysis"/>
    <property type="evidence" value="ECO:0007669"/>
    <property type="project" value="UniProtKB-KW"/>
</dbReference>
<keyword evidence="2" id="KW-0645">Protease</keyword>
<dbReference type="PANTHER" id="PTHR43806:SF11">
    <property type="entry name" value="CEREVISIN-RELATED"/>
    <property type="match status" value="1"/>
</dbReference>
<organism evidence="7 8">
    <name type="scientific">Coccomyxa subellipsoidea (strain C-169)</name>
    <name type="common">Green microalga</name>
    <dbReference type="NCBI Taxonomy" id="574566"/>
    <lineage>
        <taxon>Eukaryota</taxon>
        <taxon>Viridiplantae</taxon>
        <taxon>Chlorophyta</taxon>
        <taxon>core chlorophytes</taxon>
        <taxon>Trebouxiophyceae</taxon>
        <taxon>Trebouxiophyceae incertae sedis</taxon>
        <taxon>Coccomyxaceae</taxon>
        <taxon>Coccomyxa</taxon>
        <taxon>Coccomyxa subellipsoidea</taxon>
    </lineage>
</organism>
<comment type="caution">
    <text evidence="7">The sequence shown here is derived from an EMBL/GenBank/DDBJ whole genome shotgun (WGS) entry which is preliminary data.</text>
</comment>
<evidence type="ECO:0000256" key="5">
    <source>
        <dbReference type="PROSITE-ProRule" id="PRU01240"/>
    </source>
</evidence>
<name>I0YPM7_COCSC</name>
<dbReference type="InterPro" id="IPR023828">
    <property type="entry name" value="Peptidase_S8_Ser-AS"/>
</dbReference>
<evidence type="ECO:0000256" key="3">
    <source>
        <dbReference type="ARBA" id="ARBA00022801"/>
    </source>
</evidence>
<dbReference type="EMBL" id="AGSI01000016">
    <property type="protein sequence ID" value="EIE20346.1"/>
    <property type="molecule type" value="Genomic_DNA"/>
</dbReference>
<evidence type="ECO:0000256" key="1">
    <source>
        <dbReference type="ARBA" id="ARBA00011073"/>
    </source>
</evidence>
<comment type="similarity">
    <text evidence="1 5">Belongs to the peptidase S8 family.</text>
</comment>
<dbReference type="OrthoDB" id="514545at2759"/>
<dbReference type="Proteomes" id="UP000007264">
    <property type="component" value="Unassembled WGS sequence"/>
</dbReference>
<reference evidence="7 8" key="1">
    <citation type="journal article" date="2012" name="Genome Biol.">
        <title>The genome of the polar eukaryotic microalga coccomyxa subellipsoidea reveals traits of cold adaptation.</title>
        <authorList>
            <person name="Blanc G."/>
            <person name="Agarkova I."/>
            <person name="Grimwood J."/>
            <person name="Kuo A."/>
            <person name="Brueggeman A."/>
            <person name="Dunigan D."/>
            <person name="Gurnon J."/>
            <person name="Ladunga I."/>
            <person name="Lindquist E."/>
            <person name="Lucas S."/>
            <person name="Pangilinan J."/>
            <person name="Proschold T."/>
            <person name="Salamov A."/>
            <person name="Schmutz J."/>
            <person name="Weeks D."/>
            <person name="Yamada T."/>
            <person name="Claverie J.M."/>
            <person name="Grigoriev I."/>
            <person name="Van Etten J."/>
            <person name="Lomsadze A."/>
            <person name="Borodovsky M."/>
        </authorList>
    </citation>
    <scope>NUCLEOTIDE SEQUENCE [LARGE SCALE GENOMIC DNA]</scope>
    <source>
        <strain evidence="7 8">C-169</strain>
    </source>
</reference>
<dbReference type="InterPro" id="IPR000209">
    <property type="entry name" value="Peptidase_S8/S53_dom"/>
</dbReference>
<evidence type="ECO:0000256" key="4">
    <source>
        <dbReference type="ARBA" id="ARBA00022825"/>
    </source>
</evidence>
<evidence type="ECO:0000313" key="8">
    <source>
        <dbReference type="Proteomes" id="UP000007264"/>
    </source>
</evidence>
<accession>I0YPM7</accession>
<dbReference type="Pfam" id="PF00082">
    <property type="entry name" value="Peptidase_S8"/>
    <property type="match status" value="1"/>
</dbReference>
<evidence type="ECO:0000256" key="2">
    <source>
        <dbReference type="ARBA" id="ARBA00022670"/>
    </source>
</evidence>
<dbReference type="PROSITE" id="PS51892">
    <property type="entry name" value="SUBTILASE"/>
    <property type="match status" value="1"/>
</dbReference>
<dbReference type="RefSeq" id="XP_005644890.1">
    <property type="nucleotide sequence ID" value="XM_005644833.1"/>
</dbReference>
<dbReference type="KEGG" id="csl:COCSUDRAFT_83546"/>
<dbReference type="GeneID" id="17038089"/>
<dbReference type="PROSITE" id="PS00138">
    <property type="entry name" value="SUBTILASE_SER"/>
    <property type="match status" value="1"/>
</dbReference>
<proteinExistence type="inferred from homology"/>
<evidence type="ECO:0000313" key="7">
    <source>
        <dbReference type="EMBL" id="EIE20346.1"/>
    </source>
</evidence>
<dbReference type="PANTHER" id="PTHR43806">
    <property type="entry name" value="PEPTIDASE S8"/>
    <property type="match status" value="1"/>
</dbReference>
<dbReference type="InterPro" id="IPR050131">
    <property type="entry name" value="Peptidase_S8_subtilisin-like"/>
</dbReference>
<sequence>MERAPSEGKCVDVWAPGEDIISASRRSDSATEFRSGTSQAVPFVAGTAALYLQNASDATPAEIAGVLTASGIWGVVYEPAESGPFNAHVLDDSPPILVNIDMFNALRASPESFTVAGGEAGFGPTAVNVSLAEAGFEPPAVNVSLAEAPSGIVYAVVNVSEPSRATVYPGELSFTPKNWADPKVLWVSVGAAAWLTTDSDQFYIDMALRSNDSRYDGKRPRLRVIDKKGDALEYPKVIQTLPFWDSANTYFFNDDYTLNCPGEYTDQGGGKAQQDARITISLCASAAHSDAFDTKLYVVADLLSPSGARLTPISCNDDFCGYQSQVTPHIII</sequence>
<dbReference type="GO" id="GO:0004252">
    <property type="term" value="F:serine-type endopeptidase activity"/>
    <property type="evidence" value="ECO:0007669"/>
    <property type="project" value="InterPro"/>
</dbReference>
<dbReference type="SUPFAM" id="SSF52743">
    <property type="entry name" value="Subtilisin-like"/>
    <property type="match status" value="1"/>
</dbReference>
<keyword evidence="3" id="KW-0378">Hydrolase</keyword>
<keyword evidence="8" id="KW-1185">Reference proteome</keyword>
<dbReference type="Gene3D" id="3.40.50.200">
    <property type="entry name" value="Peptidase S8/S53 domain"/>
    <property type="match status" value="1"/>
</dbReference>
<dbReference type="InterPro" id="IPR036852">
    <property type="entry name" value="Peptidase_S8/S53_dom_sf"/>
</dbReference>
<protein>
    <recommendedName>
        <fullName evidence="6">Peptidase S8/S53 domain-containing protein</fullName>
    </recommendedName>
</protein>
<comment type="caution">
    <text evidence="5">Lacks conserved residue(s) required for the propagation of feature annotation.</text>
</comment>
<dbReference type="AlphaFoldDB" id="I0YPM7"/>
<gene>
    <name evidence="7" type="ORF">COCSUDRAFT_83546</name>
</gene>
<evidence type="ECO:0000259" key="6">
    <source>
        <dbReference type="Pfam" id="PF00082"/>
    </source>
</evidence>
<feature type="domain" description="Peptidase S8/S53" evidence="6">
    <location>
        <begin position="10"/>
        <end position="68"/>
    </location>
</feature>